<gene>
    <name evidence="1" type="ORF">DYB31_015641</name>
</gene>
<protein>
    <recommendedName>
        <fullName evidence="3">GRAM domain-containing protein</fullName>
    </recommendedName>
</protein>
<proteinExistence type="predicted"/>
<name>A0A397ERX6_APHAT</name>
<evidence type="ECO:0008006" key="3">
    <source>
        <dbReference type="Google" id="ProtNLM"/>
    </source>
</evidence>
<accession>A0A397ERX6</accession>
<comment type="caution">
    <text evidence="1">The sequence shown here is derived from an EMBL/GenBank/DDBJ whole genome shotgun (WGS) entry which is preliminary data.</text>
</comment>
<evidence type="ECO:0000313" key="2">
    <source>
        <dbReference type="Proteomes" id="UP000266196"/>
    </source>
</evidence>
<dbReference type="Proteomes" id="UP000266196">
    <property type="component" value="Unassembled WGS sequence"/>
</dbReference>
<sequence>MSFKLSLFSDDGKLMPLANDDEMFILERPGVSFTCTTASGYVYRRCTWYMTVFQLTAHEWWLLVHRSKFKANGRIYITTQRLVFCADKGTTQHDTVFEAFVRPSDIDASFVAKQQQKAFVDPNDPSVIYVTQPVRPPRKPMASC</sequence>
<organism evidence="1 2">
    <name type="scientific">Aphanomyces astaci</name>
    <name type="common">Crayfish plague agent</name>
    <dbReference type="NCBI Taxonomy" id="112090"/>
    <lineage>
        <taxon>Eukaryota</taxon>
        <taxon>Sar</taxon>
        <taxon>Stramenopiles</taxon>
        <taxon>Oomycota</taxon>
        <taxon>Saprolegniomycetes</taxon>
        <taxon>Saprolegniales</taxon>
        <taxon>Verrucalvaceae</taxon>
        <taxon>Aphanomyces</taxon>
    </lineage>
</organism>
<evidence type="ECO:0000313" key="1">
    <source>
        <dbReference type="EMBL" id="RHY96341.1"/>
    </source>
</evidence>
<dbReference type="AlphaFoldDB" id="A0A397ERX6"/>
<reference evidence="1 2" key="1">
    <citation type="submission" date="2018-08" db="EMBL/GenBank/DDBJ databases">
        <title>Aphanomyces genome sequencing and annotation.</title>
        <authorList>
            <person name="Minardi D."/>
            <person name="Oidtmann B."/>
            <person name="Van Der Giezen M."/>
            <person name="Studholme D.J."/>
        </authorList>
    </citation>
    <scope>NUCLEOTIDE SEQUENCE [LARGE SCALE GENOMIC DNA]</scope>
    <source>
        <strain evidence="1 2">197901</strain>
    </source>
</reference>
<dbReference type="EMBL" id="QUTE01016606">
    <property type="protein sequence ID" value="RHY96341.1"/>
    <property type="molecule type" value="Genomic_DNA"/>
</dbReference>
<dbReference type="VEuPathDB" id="FungiDB:H257_07328"/>